<keyword evidence="5" id="KW-0460">Magnesium</keyword>
<dbReference type="PROSITE" id="PS00723">
    <property type="entry name" value="POLYPRENYL_SYNTHASE_1"/>
    <property type="match status" value="1"/>
</dbReference>
<dbReference type="InterPro" id="IPR033749">
    <property type="entry name" value="Polyprenyl_synt_CS"/>
</dbReference>
<name>A0ABN1E028_9PROT</name>
<sequence length="338" mass="36130">MSVPPRLRRSEADVSPVERLHALVAADMRTTDMLIHERLASAVAMIPDLAKHLIDSGGKRLRPLLTLAAATMGGYSGHDHAKLAAAVEFIHTATLLHDDVVDESSLRRGKVSANIVWGNKASVLVGDFLLSRAFELMVESGELEVLRILSRAAAVISEGEVMQLKSAGNLGVNEEHYLRVVSAKTAELFAAAAEAGAVIASGKGALAEALRDYGMNLGIAFQLVDDALDYSGRQALMGKSVGDDFREGKVTLPVILAVARADEPAKKFWTRAIETGPQGEADLDRAITLVEQTGAISDTMERARGYACLACRALDRVPQSPMRDVLAAVAGFCVERAY</sequence>
<evidence type="ECO:0000256" key="3">
    <source>
        <dbReference type="ARBA" id="ARBA00022679"/>
    </source>
</evidence>
<keyword evidence="3 6" id="KW-0808">Transferase</keyword>
<dbReference type="Pfam" id="PF00348">
    <property type="entry name" value="polyprenyl_synt"/>
    <property type="match status" value="1"/>
</dbReference>
<dbReference type="Gene3D" id="1.10.600.10">
    <property type="entry name" value="Farnesyl Diphosphate Synthase"/>
    <property type="match status" value="1"/>
</dbReference>
<dbReference type="SUPFAM" id="SSF48576">
    <property type="entry name" value="Terpenoid synthases"/>
    <property type="match status" value="1"/>
</dbReference>
<gene>
    <name evidence="7" type="ORF">GCM10008942_01000</name>
</gene>
<keyword evidence="4" id="KW-0479">Metal-binding</keyword>
<dbReference type="PANTHER" id="PTHR12001">
    <property type="entry name" value="GERANYLGERANYL PYROPHOSPHATE SYNTHASE"/>
    <property type="match status" value="1"/>
</dbReference>
<comment type="similarity">
    <text evidence="2 6">Belongs to the FPP/GGPP synthase family.</text>
</comment>
<dbReference type="EMBL" id="BAAADD010000001">
    <property type="protein sequence ID" value="GAA0556331.1"/>
    <property type="molecule type" value="Genomic_DNA"/>
</dbReference>
<protein>
    <submittedName>
        <fullName evidence="7">Polyprenyl synthetase family protein</fullName>
    </submittedName>
</protein>
<proteinExistence type="inferred from homology"/>
<dbReference type="CDD" id="cd00685">
    <property type="entry name" value="Trans_IPPS_HT"/>
    <property type="match status" value="1"/>
</dbReference>
<dbReference type="InterPro" id="IPR008949">
    <property type="entry name" value="Isoprenoid_synthase_dom_sf"/>
</dbReference>
<evidence type="ECO:0000256" key="5">
    <source>
        <dbReference type="ARBA" id="ARBA00022842"/>
    </source>
</evidence>
<dbReference type="RefSeq" id="WP_166930361.1">
    <property type="nucleotide sequence ID" value="NZ_BAAADD010000001.1"/>
</dbReference>
<evidence type="ECO:0000256" key="4">
    <source>
        <dbReference type="ARBA" id="ARBA00022723"/>
    </source>
</evidence>
<accession>A0ABN1E028</accession>
<dbReference type="PANTHER" id="PTHR12001:SF69">
    <property type="entry name" value="ALL TRANS-POLYPRENYL-DIPHOSPHATE SYNTHASE PDSS1"/>
    <property type="match status" value="1"/>
</dbReference>
<comment type="cofactor">
    <cofactor evidence="1">
        <name>Mg(2+)</name>
        <dbReference type="ChEBI" id="CHEBI:18420"/>
    </cofactor>
</comment>
<dbReference type="Proteomes" id="UP001499951">
    <property type="component" value="Unassembled WGS sequence"/>
</dbReference>
<evidence type="ECO:0000313" key="8">
    <source>
        <dbReference type="Proteomes" id="UP001499951"/>
    </source>
</evidence>
<evidence type="ECO:0000256" key="2">
    <source>
        <dbReference type="ARBA" id="ARBA00006706"/>
    </source>
</evidence>
<keyword evidence="8" id="KW-1185">Reference proteome</keyword>
<evidence type="ECO:0000256" key="6">
    <source>
        <dbReference type="RuleBase" id="RU004466"/>
    </source>
</evidence>
<dbReference type="SFLD" id="SFLDS00005">
    <property type="entry name" value="Isoprenoid_Synthase_Type_I"/>
    <property type="match status" value="1"/>
</dbReference>
<reference evidence="7 8" key="1">
    <citation type="journal article" date="2019" name="Int. J. Syst. Evol. Microbiol.">
        <title>The Global Catalogue of Microorganisms (GCM) 10K type strain sequencing project: providing services to taxonomists for standard genome sequencing and annotation.</title>
        <authorList>
            <consortium name="The Broad Institute Genomics Platform"/>
            <consortium name="The Broad Institute Genome Sequencing Center for Infectious Disease"/>
            <person name="Wu L."/>
            <person name="Ma J."/>
        </authorList>
    </citation>
    <scope>NUCLEOTIDE SEQUENCE [LARGE SCALE GENOMIC DNA]</scope>
    <source>
        <strain evidence="7 8">JCM 15089</strain>
    </source>
</reference>
<evidence type="ECO:0000256" key="1">
    <source>
        <dbReference type="ARBA" id="ARBA00001946"/>
    </source>
</evidence>
<evidence type="ECO:0000313" key="7">
    <source>
        <dbReference type="EMBL" id="GAA0556331.1"/>
    </source>
</evidence>
<dbReference type="InterPro" id="IPR000092">
    <property type="entry name" value="Polyprenyl_synt"/>
</dbReference>
<organism evidence="7 8">
    <name type="scientific">Rhizomicrobium electricum</name>
    <dbReference type="NCBI Taxonomy" id="480070"/>
    <lineage>
        <taxon>Bacteria</taxon>
        <taxon>Pseudomonadati</taxon>
        <taxon>Pseudomonadota</taxon>
        <taxon>Alphaproteobacteria</taxon>
        <taxon>Micropepsales</taxon>
        <taxon>Micropepsaceae</taxon>
        <taxon>Rhizomicrobium</taxon>
    </lineage>
</organism>
<comment type="caution">
    <text evidence="7">The sequence shown here is derived from an EMBL/GenBank/DDBJ whole genome shotgun (WGS) entry which is preliminary data.</text>
</comment>